<evidence type="ECO:0000313" key="1">
    <source>
        <dbReference type="EMBL" id="QDT75691.1"/>
    </source>
</evidence>
<dbReference type="AlphaFoldDB" id="A0A517U4Y3"/>
<accession>A0A517U4Y3</accession>
<keyword evidence="2" id="KW-1185">Reference proteome</keyword>
<dbReference type="KEGG" id="llh:I41_49330"/>
<organism evidence="1 2">
    <name type="scientific">Lacipirellula limnantheis</name>
    <dbReference type="NCBI Taxonomy" id="2528024"/>
    <lineage>
        <taxon>Bacteria</taxon>
        <taxon>Pseudomonadati</taxon>
        <taxon>Planctomycetota</taxon>
        <taxon>Planctomycetia</taxon>
        <taxon>Pirellulales</taxon>
        <taxon>Lacipirellulaceae</taxon>
        <taxon>Lacipirellula</taxon>
    </lineage>
</organism>
<proteinExistence type="predicted"/>
<name>A0A517U4Y3_9BACT</name>
<dbReference type="EMBL" id="CP036339">
    <property type="protein sequence ID" value="QDT75691.1"/>
    <property type="molecule type" value="Genomic_DNA"/>
</dbReference>
<reference evidence="1 2" key="1">
    <citation type="submission" date="2019-02" db="EMBL/GenBank/DDBJ databases">
        <title>Deep-cultivation of Planctomycetes and their phenomic and genomic characterization uncovers novel biology.</title>
        <authorList>
            <person name="Wiegand S."/>
            <person name="Jogler M."/>
            <person name="Boedeker C."/>
            <person name="Pinto D."/>
            <person name="Vollmers J."/>
            <person name="Rivas-Marin E."/>
            <person name="Kohn T."/>
            <person name="Peeters S.H."/>
            <person name="Heuer A."/>
            <person name="Rast P."/>
            <person name="Oberbeckmann S."/>
            <person name="Bunk B."/>
            <person name="Jeske O."/>
            <person name="Meyerdierks A."/>
            <person name="Storesund J.E."/>
            <person name="Kallscheuer N."/>
            <person name="Luecker S."/>
            <person name="Lage O.M."/>
            <person name="Pohl T."/>
            <person name="Merkel B.J."/>
            <person name="Hornburger P."/>
            <person name="Mueller R.-W."/>
            <person name="Bruemmer F."/>
            <person name="Labrenz M."/>
            <person name="Spormann A.M."/>
            <person name="Op den Camp H."/>
            <person name="Overmann J."/>
            <person name="Amann R."/>
            <person name="Jetten M.S.M."/>
            <person name="Mascher T."/>
            <person name="Medema M.H."/>
            <person name="Devos D.P."/>
            <person name="Kaster A.-K."/>
            <person name="Ovreas L."/>
            <person name="Rohde M."/>
            <person name="Galperin M.Y."/>
            <person name="Jogler C."/>
        </authorList>
    </citation>
    <scope>NUCLEOTIDE SEQUENCE [LARGE SCALE GENOMIC DNA]</scope>
    <source>
        <strain evidence="1 2">I41</strain>
    </source>
</reference>
<sequence>MRKAMDESPFVSLHDMIFVSTEDRQSLLVVH</sequence>
<gene>
    <name evidence="1" type="ORF">I41_49330</name>
</gene>
<protein>
    <submittedName>
        <fullName evidence="1">Uncharacterized protein</fullName>
    </submittedName>
</protein>
<dbReference type="Proteomes" id="UP000317909">
    <property type="component" value="Chromosome"/>
</dbReference>
<evidence type="ECO:0000313" key="2">
    <source>
        <dbReference type="Proteomes" id="UP000317909"/>
    </source>
</evidence>